<feature type="transmembrane region" description="Helical" evidence="1">
    <location>
        <begin position="63"/>
        <end position="85"/>
    </location>
</feature>
<reference evidence="3" key="1">
    <citation type="journal article" date="2019" name="Int. J. Syst. Evol. Microbiol.">
        <title>The Global Catalogue of Microorganisms (GCM) 10K type strain sequencing project: providing services to taxonomists for standard genome sequencing and annotation.</title>
        <authorList>
            <consortium name="The Broad Institute Genomics Platform"/>
            <consortium name="The Broad Institute Genome Sequencing Center for Infectious Disease"/>
            <person name="Wu L."/>
            <person name="Ma J."/>
        </authorList>
    </citation>
    <scope>NUCLEOTIDE SEQUENCE [LARGE SCALE GENOMIC DNA]</scope>
    <source>
        <strain evidence="3">JCM 15421</strain>
    </source>
</reference>
<dbReference type="Proteomes" id="UP001501523">
    <property type="component" value="Unassembled WGS sequence"/>
</dbReference>
<evidence type="ECO:0000313" key="3">
    <source>
        <dbReference type="Proteomes" id="UP001501523"/>
    </source>
</evidence>
<evidence type="ECO:0000313" key="2">
    <source>
        <dbReference type="EMBL" id="GAA0707234.1"/>
    </source>
</evidence>
<protein>
    <submittedName>
        <fullName evidence="2">YoaK family protein</fullName>
    </submittedName>
</protein>
<dbReference type="PANTHER" id="PTHR37314">
    <property type="entry name" value="SLR0142 PROTEIN"/>
    <property type="match status" value="1"/>
</dbReference>
<keyword evidence="1" id="KW-1133">Transmembrane helix</keyword>
<evidence type="ECO:0000256" key="1">
    <source>
        <dbReference type="SAM" id="Phobius"/>
    </source>
</evidence>
<accession>A0ABN1ICQ0</accession>
<sequence length="232" mass="24419">MNTTTVQNMPASSNDTFVSTLMAFTAGFVDTCGFVALFGLFTAHVTGNFVLIGAALASPRPGILAKLLAFPVFMLVVAVTQAFLHQCKRTGHDPVRAVLLGQACFLALFLSTGVWASPMRDADAPLTVLIGMFGVAAMAIQNVASRAVFTSHAPTTVMTGNVTQTVMDAVDVAYGADVAPAKARLQKMLPPVFGFAVGAIVGGLGFAKAGFWCLALPLLAVLYVTWLYRRAR</sequence>
<feature type="transmembrane region" description="Helical" evidence="1">
    <location>
        <begin position="188"/>
        <end position="203"/>
    </location>
</feature>
<keyword evidence="1" id="KW-0812">Transmembrane</keyword>
<feature type="transmembrane region" description="Helical" evidence="1">
    <location>
        <begin position="97"/>
        <end position="118"/>
    </location>
</feature>
<dbReference type="EMBL" id="BAAAEU010000002">
    <property type="protein sequence ID" value="GAA0707234.1"/>
    <property type="molecule type" value="Genomic_DNA"/>
</dbReference>
<dbReference type="Pfam" id="PF06912">
    <property type="entry name" value="DUF1275"/>
    <property type="match status" value="1"/>
</dbReference>
<organism evidence="2 3">
    <name type="scientific">Dokdonella soli</name>
    <dbReference type="NCBI Taxonomy" id="529810"/>
    <lineage>
        <taxon>Bacteria</taxon>
        <taxon>Pseudomonadati</taxon>
        <taxon>Pseudomonadota</taxon>
        <taxon>Gammaproteobacteria</taxon>
        <taxon>Lysobacterales</taxon>
        <taxon>Rhodanobacteraceae</taxon>
        <taxon>Dokdonella</taxon>
    </lineage>
</organism>
<proteinExistence type="predicted"/>
<keyword evidence="1" id="KW-0472">Membrane</keyword>
<dbReference type="InterPro" id="IPR010699">
    <property type="entry name" value="DUF1275"/>
</dbReference>
<feature type="transmembrane region" description="Helical" evidence="1">
    <location>
        <begin position="124"/>
        <end position="144"/>
    </location>
</feature>
<gene>
    <name evidence="2" type="ORF">GCM10009105_05860</name>
</gene>
<feature type="transmembrane region" description="Helical" evidence="1">
    <location>
        <begin position="209"/>
        <end position="228"/>
    </location>
</feature>
<comment type="caution">
    <text evidence="2">The sequence shown here is derived from an EMBL/GenBank/DDBJ whole genome shotgun (WGS) entry which is preliminary data.</text>
</comment>
<keyword evidence="3" id="KW-1185">Reference proteome</keyword>
<feature type="transmembrane region" description="Helical" evidence="1">
    <location>
        <begin position="21"/>
        <end position="43"/>
    </location>
</feature>
<dbReference type="PANTHER" id="PTHR37314:SF5">
    <property type="entry name" value="SLR0142 PROTEIN"/>
    <property type="match status" value="1"/>
</dbReference>
<name>A0ABN1ICQ0_9GAMM</name>
<dbReference type="RefSeq" id="WP_343786977.1">
    <property type="nucleotide sequence ID" value="NZ_BAAAEU010000002.1"/>
</dbReference>